<sequence>MVLQKTGHKMGEIRLEFGWLDWVFLSIYNFLLVETRCSRFGIRHGNVRMIPDPEW</sequence>
<accession>A0A828Z4U7</accession>
<organism evidence="1 2">
    <name type="scientific">Leptospira weilii str. 2006001853</name>
    <dbReference type="NCBI Taxonomy" id="1001589"/>
    <lineage>
        <taxon>Bacteria</taxon>
        <taxon>Pseudomonadati</taxon>
        <taxon>Spirochaetota</taxon>
        <taxon>Spirochaetia</taxon>
        <taxon>Leptospirales</taxon>
        <taxon>Leptospiraceae</taxon>
        <taxon>Leptospira</taxon>
    </lineage>
</organism>
<dbReference type="Proteomes" id="UP000001338">
    <property type="component" value="Unassembled WGS sequence"/>
</dbReference>
<proteinExistence type="predicted"/>
<dbReference type="EMBL" id="AFLV02000039">
    <property type="protein sequence ID" value="EKR64577.1"/>
    <property type="molecule type" value="Genomic_DNA"/>
</dbReference>
<gene>
    <name evidence="1" type="ORF">LEP1GSC036_2654</name>
</gene>
<dbReference type="AlphaFoldDB" id="A0A828Z4U7"/>
<comment type="caution">
    <text evidence="1">The sequence shown here is derived from an EMBL/GenBank/DDBJ whole genome shotgun (WGS) entry which is preliminary data.</text>
</comment>
<evidence type="ECO:0000313" key="1">
    <source>
        <dbReference type="EMBL" id="EKR64577.1"/>
    </source>
</evidence>
<reference evidence="1 2" key="1">
    <citation type="submission" date="2012-10" db="EMBL/GenBank/DDBJ databases">
        <authorList>
            <person name="Harkins D.M."/>
            <person name="Durkin A.S."/>
            <person name="Brinkac L.M."/>
            <person name="Haft D.H."/>
            <person name="Selengut J.D."/>
            <person name="Sanka R."/>
            <person name="DePew J."/>
            <person name="Purushe J."/>
            <person name="Whelen A.C."/>
            <person name="Vinetz J.M."/>
            <person name="Sutton G.G."/>
            <person name="Nierman W.C."/>
            <person name="Fouts D.E."/>
        </authorList>
    </citation>
    <scope>NUCLEOTIDE SEQUENCE [LARGE SCALE GENOMIC DNA]</scope>
    <source>
        <strain evidence="1 2">2006001853</strain>
    </source>
</reference>
<protein>
    <submittedName>
        <fullName evidence="1">Uncharacterized protein</fullName>
    </submittedName>
</protein>
<evidence type="ECO:0000313" key="2">
    <source>
        <dbReference type="Proteomes" id="UP000001338"/>
    </source>
</evidence>
<name>A0A828Z4U7_9LEPT</name>